<evidence type="ECO:0000256" key="1">
    <source>
        <dbReference type="ARBA" id="ARBA00023172"/>
    </source>
</evidence>
<name>A0A0N1FB48_9HYPH</name>
<evidence type="ECO:0000313" key="3">
    <source>
        <dbReference type="EMBL" id="KPH77500.1"/>
    </source>
</evidence>
<accession>A0A0N1FB48</accession>
<dbReference type="InterPro" id="IPR013762">
    <property type="entry name" value="Integrase-like_cat_sf"/>
</dbReference>
<dbReference type="InterPro" id="IPR011010">
    <property type="entry name" value="DNA_brk_join_enz"/>
</dbReference>
<organism evidence="3 4">
    <name type="scientific">Bosea vaviloviae</name>
    <dbReference type="NCBI Taxonomy" id="1526658"/>
    <lineage>
        <taxon>Bacteria</taxon>
        <taxon>Pseudomonadati</taxon>
        <taxon>Pseudomonadota</taxon>
        <taxon>Alphaproteobacteria</taxon>
        <taxon>Hyphomicrobiales</taxon>
        <taxon>Boseaceae</taxon>
        <taxon>Bosea</taxon>
    </lineage>
</organism>
<dbReference type="PATRIC" id="fig|1526658.3.peg.2499"/>
<evidence type="ECO:0000313" key="4">
    <source>
        <dbReference type="Proteomes" id="UP000037822"/>
    </source>
</evidence>
<sequence>MAGALWQETEVLFMTVRNQPGMSLDDVAALTRRIGGGFFAEAERVDLETATGRLEIDTPAGRSAFLRGIAAAIAADQKREGTISAALLAKSLAREGRSVQVDQEILLRDVVASGLIRRAKAAADNIDGGLSGTSAGEDALTGRIINVLGRLKKGDRLDAFIAEQDWQAFLNHSADEVAAERSLEGYRRDDIAILPVAAADAVARASDRAAEDRASPEPRPAVPESSIATVPSTQTVAAADQLIASSESGADLPLFEDLWVRFTSEKAVKNEWGKQQQIQAKSTRRVFVEICENRAPGAYTKADADEFKLIMLSLPSKYAHNTRWCRMRATDGLKMVSQVAVAENQAIEAAHRKGDRSQSKHEMLDPKTYDRHHSCLAEFWRWAERKGLLTSGHGQIFDGLFIDIPKVSGRSLKAKAKRDEWHEPMLTKLFEAPVLTGQRSRYWWKHPGEQINRDDRYWGCLLGPHHGMRREEFFQLKVGHVQQDPASGIYHFDLMSDPPELGVLRLKDSGSPRLVPLHKNIIELGFIEERVLGREATEMLFPEARLQDAAGYHGARFGDWFGRFCDWLCAPTNNDFHSFRLTFINRLLRAGIAPHLVDELAGHESHERRSVQDQYVRSLPLPMLKEIIDQLVLPIDIPSLKDAARRMGRVDFSIGDDD</sequence>
<feature type="compositionally biased region" description="Basic and acidic residues" evidence="2">
    <location>
        <begin position="207"/>
        <end position="216"/>
    </location>
</feature>
<dbReference type="EMBL" id="LGSZ01000059">
    <property type="protein sequence ID" value="KPH77500.1"/>
    <property type="molecule type" value="Genomic_DNA"/>
</dbReference>
<dbReference type="GO" id="GO:0006310">
    <property type="term" value="P:DNA recombination"/>
    <property type="evidence" value="ECO:0007669"/>
    <property type="project" value="UniProtKB-KW"/>
</dbReference>
<protein>
    <submittedName>
        <fullName evidence="3">Uncharacterized protein</fullName>
    </submittedName>
</protein>
<gene>
    <name evidence="3" type="ORF">AE618_22110</name>
</gene>
<proteinExistence type="predicted"/>
<dbReference type="SUPFAM" id="SSF56349">
    <property type="entry name" value="DNA breaking-rejoining enzymes"/>
    <property type="match status" value="1"/>
</dbReference>
<comment type="caution">
    <text evidence="3">The sequence shown here is derived from an EMBL/GenBank/DDBJ whole genome shotgun (WGS) entry which is preliminary data.</text>
</comment>
<evidence type="ECO:0000256" key="2">
    <source>
        <dbReference type="SAM" id="MobiDB-lite"/>
    </source>
</evidence>
<reference evidence="3 4" key="1">
    <citation type="submission" date="2015-07" db="EMBL/GenBank/DDBJ databases">
        <title>Whole genome sequencing of Bosea vaviloviae isolated from cave pool.</title>
        <authorList>
            <person name="Tan N.E.H."/>
            <person name="Lee Y.P."/>
            <person name="Gan H.M."/>
            <person name="Barton H."/>
            <person name="Savka M.A."/>
        </authorList>
    </citation>
    <scope>NUCLEOTIDE SEQUENCE [LARGE SCALE GENOMIC DNA]</scope>
    <source>
        <strain evidence="3 4">SD260</strain>
    </source>
</reference>
<keyword evidence="4" id="KW-1185">Reference proteome</keyword>
<dbReference type="Proteomes" id="UP000037822">
    <property type="component" value="Unassembled WGS sequence"/>
</dbReference>
<keyword evidence="1" id="KW-0233">DNA recombination</keyword>
<dbReference type="Gene3D" id="1.10.443.10">
    <property type="entry name" value="Intergrase catalytic core"/>
    <property type="match status" value="1"/>
</dbReference>
<feature type="region of interest" description="Disordered" evidence="2">
    <location>
        <begin position="207"/>
        <end position="226"/>
    </location>
</feature>
<dbReference type="GO" id="GO:0015074">
    <property type="term" value="P:DNA integration"/>
    <property type="evidence" value="ECO:0007669"/>
    <property type="project" value="InterPro"/>
</dbReference>
<dbReference type="OrthoDB" id="7222937at2"/>
<dbReference type="AlphaFoldDB" id="A0A0N1FB48"/>
<dbReference type="GO" id="GO:0003677">
    <property type="term" value="F:DNA binding"/>
    <property type="evidence" value="ECO:0007669"/>
    <property type="project" value="InterPro"/>
</dbReference>